<gene>
    <name evidence="1" type="ORF">BpHYR1_043205</name>
</gene>
<evidence type="ECO:0000313" key="1">
    <source>
        <dbReference type="EMBL" id="RNA20206.1"/>
    </source>
</evidence>
<protein>
    <submittedName>
        <fullName evidence="1">Uncharacterized protein</fullName>
    </submittedName>
</protein>
<dbReference type="EMBL" id="REGN01003900">
    <property type="protein sequence ID" value="RNA20206.1"/>
    <property type="molecule type" value="Genomic_DNA"/>
</dbReference>
<dbReference type="Proteomes" id="UP000276133">
    <property type="component" value="Unassembled WGS sequence"/>
</dbReference>
<name>A0A3M7R9J6_BRAPC</name>
<keyword evidence="2" id="KW-1185">Reference proteome</keyword>
<evidence type="ECO:0000313" key="2">
    <source>
        <dbReference type="Proteomes" id="UP000276133"/>
    </source>
</evidence>
<organism evidence="1 2">
    <name type="scientific">Brachionus plicatilis</name>
    <name type="common">Marine rotifer</name>
    <name type="synonym">Brachionus muelleri</name>
    <dbReference type="NCBI Taxonomy" id="10195"/>
    <lineage>
        <taxon>Eukaryota</taxon>
        <taxon>Metazoa</taxon>
        <taxon>Spiralia</taxon>
        <taxon>Gnathifera</taxon>
        <taxon>Rotifera</taxon>
        <taxon>Eurotatoria</taxon>
        <taxon>Monogononta</taxon>
        <taxon>Pseudotrocha</taxon>
        <taxon>Ploima</taxon>
        <taxon>Brachionidae</taxon>
        <taxon>Brachionus</taxon>
    </lineage>
</organism>
<proteinExistence type="predicted"/>
<comment type="caution">
    <text evidence="1">The sequence shown here is derived from an EMBL/GenBank/DDBJ whole genome shotgun (WGS) entry which is preliminary data.</text>
</comment>
<reference evidence="1 2" key="1">
    <citation type="journal article" date="2018" name="Sci. Rep.">
        <title>Genomic signatures of local adaptation to the degree of environmental predictability in rotifers.</title>
        <authorList>
            <person name="Franch-Gras L."/>
            <person name="Hahn C."/>
            <person name="Garcia-Roger E.M."/>
            <person name="Carmona M.J."/>
            <person name="Serra M."/>
            <person name="Gomez A."/>
        </authorList>
    </citation>
    <scope>NUCLEOTIDE SEQUENCE [LARGE SCALE GENOMIC DNA]</scope>
    <source>
        <strain evidence="1">HYR1</strain>
    </source>
</reference>
<accession>A0A3M7R9J6</accession>
<dbReference type="AlphaFoldDB" id="A0A3M7R9J6"/>
<sequence>MVVYWISNYKFYNFIKNRKNDPYVTLLGLENVYVKTNNISKIIIRKKLINQKKYNSFLYFFTPISRFVPQIFITLNRYISDPSDYIRFK</sequence>